<name>A0ABU9VM07_9BACI</name>
<evidence type="ECO:0000313" key="2">
    <source>
        <dbReference type="Proteomes" id="UP001418796"/>
    </source>
</evidence>
<sequence length="81" mass="9336">MAGVTKENQWRNCKELIVLMDAAIPYFAGLDKEKRNEKLVPFCDALANHPDAISHRKLPHVIKQHMDFNVGNFLESKPMHH</sequence>
<gene>
    <name evidence="1" type="ORF">MKY91_17420</name>
</gene>
<proteinExistence type="predicted"/>
<protein>
    <submittedName>
        <fullName evidence="1">Uncharacterized protein</fullName>
    </submittedName>
</protein>
<keyword evidence="2" id="KW-1185">Reference proteome</keyword>
<reference evidence="1 2" key="1">
    <citation type="submission" date="2024-03" db="EMBL/GenBank/DDBJ databases">
        <title>Bacilli Hybrid Assemblies.</title>
        <authorList>
            <person name="Kovac J."/>
        </authorList>
    </citation>
    <scope>NUCLEOTIDE SEQUENCE [LARGE SCALE GENOMIC DNA]</scope>
    <source>
        <strain evidence="1 2">FSL R7-0666</strain>
    </source>
</reference>
<accession>A0ABU9VM07</accession>
<dbReference type="EMBL" id="JBCITK010000001">
    <property type="protein sequence ID" value="MEN0644939.1"/>
    <property type="molecule type" value="Genomic_DNA"/>
</dbReference>
<dbReference type="Proteomes" id="UP001418796">
    <property type="component" value="Unassembled WGS sequence"/>
</dbReference>
<comment type="caution">
    <text evidence="1">The sequence shown here is derived from an EMBL/GenBank/DDBJ whole genome shotgun (WGS) entry which is preliminary data.</text>
</comment>
<evidence type="ECO:0000313" key="1">
    <source>
        <dbReference type="EMBL" id="MEN0644939.1"/>
    </source>
</evidence>
<dbReference type="RefSeq" id="WP_343131561.1">
    <property type="nucleotide sequence ID" value="NZ_JBCITK010000001.1"/>
</dbReference>
<organism evidence="1 2">
    <name type="scientific">Alkalicoccobacillus gibsonii</name>
    <dbReference type="NCBI Taxonomy" id="79881"/>
    <lineage>
        <taxon>Bacteria</taxon>
        <taxon>Bacillati</taxon>
        <taxon>Bacillota</taxon>
        <taxon>Bacilli</taxon>
        <taxon>Bacillales</taxon>
        <taxon>Bacillaceae</taxon>
        <taxon>Alkalicoccobacillus</taxon>
    </lineage>
</organism>